<dbReference type="CDD" id="cd06260">
    <property type="entry name" value="DUF820-like"/>
    <property type="match status" value="1"/>
</dbReference>
<dbReference type="Pfam" id="PF05685">
    <property type="entry name" value="Uma2"/>
    <property type="match status" value="1"/>
</dbReference>
<reference evidence="2" key="1">
    <citation type="submission" date="2020-01" db="EMBL/GenBank/DDBJ databases">
        <authorList>
            <person name="Meier V. D."/>
            <person name="Meier V D."/>
        </authorList>
    </citation>
    <scope>NUCLEOTIDE SEQUENCE</scope>
    <source>
        <strain evidence="2">HLG_WM_MAG_09</strain>
    </source>
</reference>
<proteinExistence type="predicted"/>
<dbReference type="PANTHER" id="PTHR36558">
    <property type="entry name" value="GLR1098 PROTEIN"/>
    <property type="match status" value="1"/>
</dbReference>
<protein>
    <recommendedName>
        <fullName evidence="1">Putative restriction endonuclease domain-containing protein</fullName>
    </recommendedName>
</protein>
<feature type="domain" description="Putative restriction endonuclease" evidence="1">
    <location>
        <begin position="13"/>
        <end position="113"/>
    </location>
</feature>
<evidence type="ECO:0000259" key="1">
    <source>
        <dbReference type="Pfam" id="PF05685"/>
    </source>
</evidence>
<dbReference type="EMBL" id="CACVAT010000073">
    <property type="protein sequence ID" value="CAA6804801.1"/>
    <property type="molecule type" value="Genomic_DNA"/>
</dbReference>
<name>A0A6S6SIR9_9GAMM</name>
<accession>A0A6S6SIR9</accession>
<dbReference type="InterPro" id="IPR011335">
    <property type="entry name" value="Restrct_endonuc-II-like"/>
</dbReference>
<dbReference type="PANTHER" id="PTHR36558:SF1">
    <property type="entry name" value="RESTRICTION ENDONUCLEASE DOMAIN-CONTAINING PROTEIN-RELATED"/>
    <property type="match status" value="1"/>
</dbReference>
<dbReference type="InterPro" id="IPR008538">
    <property type="entry name" value="Uma2"/>
</dbReference>
<organism evidence="2">
    <name type="scientific">uncultured Thiotrichaceae bacterium</name>
    <dbReference type="NCBI Taxonomy" id="298394"/>
    <lineage>
        <taxon>Bacteria</taxon>
        <taxon>Pseudomonadati</taxon>
        <taxon>Pseudomonadota</taxon>
        <taxon>Gammaproteobacteria</taxon>
        <taxon>Thiotrichales</taxon>
        <taxon>Thiotrichaceae</taxon>
        <taxon>environmental samples</taxon>
    </lineage>
</organism>
<dbReference type="SUPFAM" id="SSF52980">
    <property type="entry name" value="Restriction endonuclease-like"/>
    <property type="match status" value="1"/>
</dbReference>
<dbReference type="Gene3D" id="3.90.1570.10">
    <property type="entry name" value="tt1808, chain A"/>
    <property type="match status" value="1"/>
</dbReference>
<sequence length="128" mass="14700">MPHASRQDYIEFSDYLEGERNAEYRSEYIDGQVYAMAEAGDGHVTITGNLSAMFKPHLRDSDCKFYSSDMKVRIGEDEAYYYPDVLVTCLPDDHQRNYFKHSPCLIIEVLSGALRLTIEAENLPYTDT</sequence>
<dbReference type="InterPro" id="IPR012296">
    <property type="entry name" value="Nuclease_put_TT1808"/>
</dbReference>
<evidence type="ECO:0000313" key="2">
    <source>
        <dbReference type="EMBL" id="CAA6804801.1"/>
    </source>
</evidence>
<dbReference type="AlphaFoldDB" id="A0A6S6SIR9"/>
<gene>
    <name evidence="2" type="ORF">HELGO_WM74274</name>
</gene>